<gene>
    <name evidence="2" type="ORF">PHPALM_1335</name>
</gene>
<evidence type="ECO:0000256" key="1">
    <source>
        <dbReference type="SAM" id="SignalP"/>
    </source>
</evidence>
<dbReference type="EMBL" id="NCKW01000286">
    <property type="protein sequence ID" value="POM80780.1"/>
    <property type="molecule type" value="Genomic_DNA"/>
</dbReference>
<dbReference type="AlphaFoldDB" id="A0A2P4YSK3"/>
<feature type="chain" id="PRO_5015146175" evidence="1">
    <location>
        <begin position="21"/>
        <end position="155"/>
    </location>
</feature>
<feature type="signal peptide" evidence="1">
    <location>
        <begin position="1"/>
        <end position="20"/>
    </location>
</feature>
<evidence type="ECO:0000313" key="3">
    <source>
        <dbReference type="Proteomes" id="UP000237271"/>
    </source>
</evidence>
<accession>A0A2P4YSK3</accession>
<organism evidence="2 3">
    <name type="scientific">Phytophthora palmivora</name>
    <dbReference type="NCBI Taxonomy" id="4796"/>
    <lineage>
        <taxon>Eukaryota</taxon>
        <taxon>Sar</taxon>
        <taxon>Stramenopiles</taxon>
        <taxon>Oomycota</taxon>
        <taxon>Peronosporomycetes</taxon>
        <taxon>Peronosporales</taxon>
        <taxon>Peronosporaceae</taxon>
        <taxon>Phytophthora</taxon>
    </lineage>
</organism>
<protein>
    <submittedName>
        <fullName evidence="2">Secreted RxLR effector peptide protein</fullName>
    </submittedName>
</protein>
<name>A0A2P4YSK3_9STRA</name>
<keyword evidence="1" id="KW-0732">Signal</keyword>
<dbReference type="Proteomes" id="UP000237271">
    <property type="component" value="Unassembled WGS sequence"/>
</dbReference>
<keyword evidence="3" id="KW-1185">Reference proteome</keyword>
<dbReference type="OrthoDB" id="110209at2759"/>
<comment type="caution">
    <text evidence="2">The sequence shown here is derived from an EMBL/GenBank/DDBJ whole genome shotgun (WGS) entry which is preliminary data.</text>
</comment>
<evidence type="ECO:0000313" key="2">
    <source>
        <dbReference type="EMBL" id="POM80780.1"/>
    </source>
</evidence>
<sequence length="155" mass="17421">MKLHCLLLAMVGSCFAVATASLSQSDMTRSVAYTDSKLLLRRLKDSLNGDNSNDEERVGPNVDKVDEIVGNIDDAVTKLFDDIPSLAPIFKNWRNKLTVEEIFSSPTVAILKDQPNDVFMRVFNLYGEYVALGEETFLKIYKAMQARRIKDAAQR</sequence>
<proteinExistence type="predicted"/>
<reference evidence="2 3" key="1">
    <citation type="journal article" date="2017" name="Genome Biol. Evol.">
        <title>Phytophthora megakarya and P. palmivora, closely related causal agents of cacao black pod rot, underwent increases in genome sizes and gene numbers by different mechanisms.</title>
        <authorList>
            <person name="Ali S.S."/>
            <person name="Shao J."/>
            <person name="Lary D.J."/>
            <person name="Kronmiller B."/>
            <person name="Shen D."/>
            <person name="Strem M.D."/>
            <person name="Amoako-Attah I."/>
            <person name="Akrofi A.Y."/>
            <person name="Begoude B.A."/>
            <person name="Ten Hoopen G.M."/>
            <person name="Coulibaly K."/>
            <person name="Kebe B.I."/>
            <person name="Melnick R.L."/>
            <person name="Guiltinan M.J."/>
            <person name="Tyler B.M."/>
            <person name="Meinhardt L.W."/>
            <person name="Bailey B.A."/>
        </authorList>
    </citation>
    <scope>NUCLEOTIDE SEQUENCE [LARGE SCALE GENOMIC DNA]</scope>
    <source>
        <strain evidence="3">sbr112.9</strain>
    </source>
</reference>